<feature type="transmembrane region" description="Helical" evidence="1">
    <location>
        <begin position="83"/>
        <end position="109"/>
    </location>
</feature>
<evidence type="ECO:0000313" key="2">
    <source>
        <dbReference type="EMBL" id="MFD2671651.1"/>
    </source>
</evidence>
<gene>
    <name evidence="2" type="ORF">ACFSUC_08540</name>
</gene>
<accession>A0ABW5RA77</accession>
<feature type="transmembrane region" description="Helical" evidence="1">
    <location>
        <begin position="55"/>
        <end position="76"/>
    </location>
</feature>
<dbReference type="Pfam" id="PF14329">
    <property type="entry name" value="DUF4386"/>
    <property type="match status" value="1"/>
</dbReference>
<dbReference type="RefSeq" id="WP_379929126.1">
    <property type="nucleotide sequence ID" value="NZ_JBHUMM010000014.1"/>
</dbReference>
<name>A0ABW5RA77_9BACL</name>
<feature type="transmembrane region" description="Helical" evidence="1">
    <location>
        <begin position="199"/>
        <end position="219"/>
    </location>
</feature>
<organism evidence="2 3">
    <name type="scientific">Marinicrinis sediminis</name>
    <dbReference type="NCBI Taxonomy" id="1652465"/>
    <lineage>
        <taxon>Bacteria</taxon>
        <taxon>Bacillati</taxon>
        <taxon>Bacillota</taxon>
        <taxon>Bacilli</taxon>
        <taxon>Bacillales</taxon>
        <taxon>Paenibacillaceae</taxon>
    </lineage>
</organism>
<dbReference type="InterPro" id="IPR025495">
    <property type="entry name" value="DUF4386"/>
</dbReference>
<feature type="transmembrane region" description="Helical" evidence="1">
    <location>
        <begin position="139"/>
        <end position="160"/>
    </location>
</feature>
<sequence length="222" mass="23969">MMMEDASGAKRLAAVAGWLLLAGMAAGIGSVVPVIDSADYLSRAAGQERQVMTGAFFQFMMILPYAGIPVCLYPIFSRAYKGLSLAAVACGIMAGVCILAGVIVLLLLLTLSQTFHSTDIPDLAYFQTLGEVLQTARDLINHVATTLTFVAALLLLNWLLYRTRQVPRWLSIWGLVGCALSLLASLLFMADFIGLDTPYLTLNVPIAFQQLVLGIWLILKGI</sequence>
<evidence type="ECO:0000313" key="3">
    <source>
        <dbReference type="Proteomes" id="UP001597497"/>
    </source>
</evidence>
<proteinExistence type="predicted"/>
<keyword evidence="1" id="KW-0472">Membrane</keyword>
<feature type="transmembrane region" description="Helical" evidence="1">
    <location>
        <begin position="172"/>
        <end position="193"/>
    </location>
</feature>
<keyword evidence="1" id="KW-1133">Transmembrane helix</keyword>
<keyword evidence="3" id="KW-1185">Reference proteome</keyword>
<reference evidence="3" key="1">
    <citation type="journal article" date="2019" name="Int. J. Syst. Evol. Microbiol.">
        <title>The Global Catalogue of Microorganisms (GCM) 10K type strain sequencing project: providing services to taxonomists for standard genome sequencing and annotation.</title>
        <authorList>
            <consortium name="The Broad Institute Genomics Platform"/>
            <consortium name="The Broad Institute Genome Sequencing Center for Infectious Disease"/>
            <person name="Wu L."/>
            <person name="Ma J."/>
        </authorList>
    </citation>
    <scope>NUCLEOTIDE SEQUENCE [LARGE SCALE GENOMIC DNA]</scope>
    <source>
        <strain evidence="3">KCTC 33676</strain>
    </source>
</reference>
<comment type="caution">
    <text evidence="2">The sequence shown here is derived from an EMBL/GenBank/DDBJ whole genome shotgun (WGS) entry which is preliminary data.</text>
</comment>
<keyword evidence="1" id="KW-0812">Transmembrane</keyword>
<evidence type="ECO:0000256" key="1">
    <source>
        <dbReference type="SAM" id="Phobius"/>
    </source>
</evidence>
<dbReference type="Proteomes" id="UP001597497">
    <property type="component" value="Unassembled WGS sequence"/>
</dbReference>
<dbReference type="EMBL" id="JBHUMM010000014">
    <property type="protein sequence ID" value="MFD2671651.1"/>
    <property type="molecule type" value="Genomic_DNA"/>
</dbReference>
<protein>
    <submittedName>
        <fullName evidence="2">DUF4386 domain-containing protein</fullName>
    </submittedName>
</protein>